<protein>
    <submittedName>
        <fullName evidence="6">3-phenylpropionate/trans-cinnamate dioxygenase ferredoxin subunit</fullName>
    </submittedName>
</protein>
<dbReference type="InterPro" id="IPR036922">
    <property type="entry name" value="Rieske_2Fe-2S_sf"/>
</dbReference>
<keyword evidence="1" id="KW-0001">2Fe-2S</keyword>
<dbReference type="InterPro" id="IPR017941">
    <property type="entry name" value="Rieske_2Fe-2S"/>
</dbReference>
<dbReference type="SUPFAM" id="SSF50022">
    <property type="entry name" value="ISP domain"/>
    <property type="match status" value="1"/>
</dbReference>
<evidence type="ECO:0000256" key="3">
    <source>
        <dbReference type="ARBA" id="ARBA00023004"/>
    </source>
</evidence>
<keyword evidence="6" id="KW-0560">Oxidoreductase</keyword>
<keyword evidence="2" id="KW-0479">Metal-binding</keyword>
<dbReference type="EMBL" id="JAVDVX010000009">
    <property type="protein sequence ID" value="MDR7091954.1"/>
    <property type="molecule type" value="Genomic_DNA"/>
</dbReference>
<organism evidence="6 7">
    <name type="scientific">Cellvibrio fibrivorans</name>
    <dbReference type="NCBI Taxonomy" id="126350"/>
    <lineage>
        <taxon>Bacteria</taxon>
        <taxon>Pseudomonadati</taxon>
        <taxon>Pseudomonadota</taxon>
        <taxon>Gammaproteobacteria</taxon>
        <taxon>Cellvibrionales</taxon>
        <taxon>Cellvibrionaceae</taxon>
        <taxon>Cellvibrio</taxon>
    </lineage>
</organism>
<sequence>MPFVALEKIHQLHDGYRKPVKLVGQDFLLLHENGKTCLIRNQCPHAGAPLTHATCSDNVLRCPMHGIEFDLTTGRSRSPVCANALQFFQLIYEGSSIGIDLR</sequence>
<accession>A0ABU1V3F2</accession>
<evidence type="ECO:0000256" key="4">
    <source>
        <dbReference type="ARBA" id="ARBA00023014"/>
    </source>
</evidence>
<keyword evidence="7" id="KW-1185">Reference proteome</keyword>
<dbReference type="RefSeq" id="WP_310075787.1">
    <property type="nucleotide sequence ID" value="NZ_JAVDVX010000009.1"/>
</dbReference>
<evidence type="ECO:0000256" key="2">
    <source>
        <dbReference type="ARBA" id="ARBA00022723"/>
    </source>
</evidence>
<keyword evidence="3" id="KW-0408">Iron</keyword>
<reference evidence="6 7" key="1">
    <citation type="submission" date="2023-07" db="EMBL/GenBank/DDBJ databases">
        <title>Sorghum-associated microbial communities from plants grown in Nebraska, USA.</title>
        <authorList>
            <person name="Schachtman D."/>
        </authorList>
    </citation>
    <scope>NUCLEOTIDE SEQUENCE [LARGE SCALE GENOMIC DNA]</scope>
    <source>
        <strain evidence="6 7">BE190</strain>
    </source>
</reference>
<keyword evidence="4" id="KW-0411">Iron-sulfur</keyword>
<evidence type="ECO:0000313" key="7">
    <source>
        <dbReference type="Proteomes" id="UP001253595"/>
    </source>
</evidence>
<keyword evidence="6" id="KW-0223">Dioxygenase</keyword>
<evidence type="ECO:0000259" key="5">
    <source>
        <dbReference type="PROSITE" id="PS51296"/>
    </source>
</evidence>
<evidence type="ECO:0000313" key="6">
    <source>
        <dbReference type="EMBL" id="MDR7091954.1"/>
    </source>
</evidence>
<name>A0ABU1V3F2_9GAMM</name>
<gene>
    <name evidence="6" type="ORF">J2X05_003992</name>
</gene>
<dbReference type="Pfam" id="PF00355">
    <property type="entry name" value="Rieske"/>
    <property type="match status" value="1"/>
</dbReference>
<dbReference type="CDD" id="cd03467">
    <property type="entry name" value="Rieske"/>
    <property type="match status" value="1"/>
</dbReference>
<comment type="caution">
    <text evidence="6">The sequence shown here is derived from an EMBL/GenBank/DDBJ whole genome shotgun (WGS) entry which is preliminary data.</text>
</comment>
<dbReference type="Gene3D" id="2.102.10.10">
    <property type="entry name" value="Rieske [2Fe-2S] iron-sulphur domain"/>
    <property type="match status" value="1"/>
</dbReference>
<proteinExistence type="predicted"/>
<dbReference type="Proteomes" id="UP001253595">
    <property type="component" value="Unassembled WGS sequence"/>
</dbReference>
<evidence type="ECO:0000256" key="1">
    <source>
        <dbReference type="ARBA" id="ARBA00022714"/>
    </source>
</evidence>
<feature type="domain" description="Rieske" evidence="5">
    <location>
        <begin position="4"/>
        <end position="99"/>
    </location>
</feature>
<dbReference type="PROSITE" id="PS51296">
    <property type="entry name" value="RIESKE"/>
    <property type="match status" value="1"/>
</dbReference>
<dbReference type="GO" id="GO:0051213">
    <property type="term" value="F:dioxygenase activity"/>
    <property type="evidence" value="ECO:0007669"/>
    <property type="project" value="UniProtKB-KW"/>
</dbReference>